<accession>A0A4U0X3U1</accession>
<dbReference type="EMBL" id="NAJQ01000439">
    <property type="protein sequence ID" value="TKA69653.1"/>
    <property type="molecule type" value="Genomic_DNA"/>
</dbReference>
<evidence type="ECO:0000256" key="1">
    <source>
        <dbReference type="SAM" id="SignalP"/>
    </source>
</evidence>
<name>A0A4U0X3U1_9PEZI</name>
<evidence type="ECO:0000313" key="2">
    <source>
        <dbReference type="EMBL" id="TKA69653.1"/>
    </source>
</evidence>
<reference evidence="2 3" key="1">
    <citation type="submission" date="2017-03" db="EMBL/GenBank/DDBJ databases">
        <title>Genomes of endolithic fungi from Antarctica.</title>
        <authorList>
            <person name="Coleine C."/>
            <person name="Masonjones S."/>
            <person name="Stajich J.E."/>
        </authorList>
    </citation>
    <scope>NUCLEOTIDE SEQUENCE [LARGE SCALE GENOMIC DNA]</scope>
    <source>
        <strain evidence="2 3">CCFEE 5184</strain>
    </source>
</reference>
<sequence>MLSTIILCSLLCLAAFVHAGPIGSPHEAPQKRNILVPGYLIPTTTISVAVVAGTPGTVSADRVPTSAVDIAKRTLVTMPDLVPTSEVNLATDTLGTQIVSPFFVPTKIADIGVTTSGCIVSISDYSYVTHCNYATTPTPTSTGIADCCGGQDSLHACNDAGTIPTGPATWTCTFGSTTCAGISTATTMWT</sequence>
<evidence type="ECO:0000313" key="3">
    <source>
        <dbReference type="Proteomes" id="UP000309340"/>
    </source>
</evidence>
<dbReference type="Proteomes" id="UP000309340">
    <property type="component" value="Unassembled WGS sequence"/>
</dbReference>
<keyword evidence="1" id="KW-0732">Signal</keyword>
<organism evidence="2 3">
    <name type="scientific">Friedmanniomyces simplex</name>
    <dbReference type="NCBI Taxonomy" id="329884"/>
    <lineage>
        <taxon>Eukaryota</taxon>
        <taxon>Fungi</taxon>
        <taxon>Dikarya</taxon>
        <taxon>Ascomycota</taxon>
        <taxon>Pezizomycotina</taxon>
        <taxon>Dothideomycetes</taxon>
        <taxon>Dothideomycetidae</taxon>
        <taxon>Mycosphaerellales</taxon>
        <taxon>Teratosphaeriaceae</taxon>
        <taxon>Friedmanniomyces</taxon>
    </lineage>
</organism>
<dbReference type="OrthoDB" id="3826145at2759"/>
<gene>
    <name evidence="2" type="ORF">B0A55_08114</name>
</gene>
<proteinExistence type="predicted"/>
<feature type="signal peptide" evidence="1">
    <location>
        <begin position="1"/>
        <end position="19"/>
    </location>
</feature>
<comment type="caution">
    <text evidence="2">The sequence shown here is derived from an EMBL/GenBank/DDBJ whole genome shotgun (WGS) entry which is preliminary data.</text>
</comment>
<feature type="chain" id="PRO_5020221675" evidence="1">
    <location>
        <begin position="20"/>
        <end position="190"/>
    </location>
</feature>
<dbReference type="AlphaFoldDB" id="A0A4U0X3U1"/>
<protein>
    <submittedName>
        <fullName evidence="2">Uncharacterized protein</fullName>
    </submittedName>
</protein>
<keyword evidence="3" id="KW-1185">Reference proteome</keyword>